<evidence type="ECO:0000313" key="2">
    <source>
        <dbReference type="Proteomes" id="UP001060085"/>
    </source>
</evidence>
<reference evidence="2" key="1">
    <citation type="journal article" date="2023" name="Nat. Plants">
        <title>Single-cell RNA sequencing provides a high-resolution roadmap for understanding the multicellular compartmentation of specialized metabolism.</title>
        <authorList>
            <person name="Sun S."/>
            <person name="Shen X."/>
            <person name="Li Y."/>
            <person name="Li Y."/>
            <person name="Wang S."/>
            <person name="Li R."/>
            <person name="Zhang H."/>
            <person name="Shen G."/>
            <person name="Guo B."/>
            <person name="Wei J."/>
            <person name="Xu J."/>
            <person name="St-Pierre B."/>
            <person name="Chen S."/>
            <person name="Sun C."/>
        </authorList>
    </citation>
    <scope>NUCLEOTIDE SEQUENCE [LARGE SCALE GENOMIC DNA]</scope>
</reference>
<proteinExistence type="predicted"/>
<sequence>MEAESKQEAYQSKLATDMHSSYHGDGNGFNVYGGKNYGNGNFTSKRHNGVGNFTFYAKSFEHTSYDDYGGYGRANTRYDNHEHSLYDFAKVEILKQSMIEEFSKVNELPQATIEVEESVALHAKEEISNVEHCDLMRDENLEKESIEIKEKERVEEKERLCIFDSIPIISKDSEHFECSNKKESELQKTHALRSDQNKKVDFVKYTYSKDHNAIDANNKTFGINRFVFGPGR</sequence>
<organism evidence="1 2">
    <name type="scientific">Catharanthus roseus</name>
    <name type="common">Madagascar periwinkle</name>
    <name type="synonym">Vinca rosea</name>
    <dbReference type="NCBI Taxonomy" id="4058"/>
    <lineage>
        <taxon>Eukaryota</taxon>
        <taxon>Viridiplantae</taxon>
        <taxon>Streptophyta</taxon>
        <taxon>Embryophyta</taxon>
        <taxon>Tracheophyta</taxon>
        <taxon>Spermatophyta</taxon>
        <taxon>Magnoliopsida</taxon>
        <taxon>eudicotyledons</taxon>
        <taxon>Gunneridae</taxon>
        <taxon>Pentapetalae</taxon>
        <taxon>asterids</taxon>
        <taxon>lamiids</taxon>
        <taxon>Gentianales</taxon>
        <taxon>Apocynaceae</taxon>
        <taxon>Rauvolfioideae</taxon>
        <taxon>Vinceae</taxon>
        <taxon>Catharanthinae</taxon>
        <taxon>Catharanthus</taxon>
    </lineage>
</organism>
<dbReference type="EMBL" id="CM044707">
    <property type="protein sequence ID" value="KAI5653317.1"/>
    <property type="molecule type" value="Genomic_DNA"/>
</dbReference>
<name>A0ACB9ZYQ7_CATRO</name>
<gene>
    <name evidence="1" type="ORF">M9H77_30504</name>
</gene>
<comment type="caution">
    <text evidence="1">The sequence shown here is derived from an EMBL/GenBank/DDBJ whole genome shotgun (WGS) entry which is preliminary data.</text>
</comment>
<evidence type="ECO:0000313" key="1">
    <source>
        <dbReference type="EMBL" id="KAI5653317.1"/>
    </source>
</evidence>
<keyword evidence="2" id="KW-1185">Reference proteome</keyword>
<protein>
    <submittedName>
        <fullName evidence="1">Uncharacterized protein</fullName>
    </submittedName>
</protein>
<dbReference type="Proteomes" id="UP001060085">
    <property type="component" value="Linkage Group LG07"/>
</dbReference>
<accession>A0ACB9ZYQ7</accession>